<dbReference type="InterPro" id="IPR003607">
    <property type="entry name" value="HD/PDEase_dom"/>
</dbReference>
<evidence type="ECO:0000256" key="2">
    <source>
        <dbReference type="ARBA" id="ARBA00022679"/>
    </source>
</evidence>
<feature type="transmembrane region" description="Helical" evidence="7">
    <location>
        <begin position="355"/>
        <end position="378"/>
    </location>
</feature>
<keyword evidence="3" id="KW-0479">Metal-binding</keyword>
<feature type="non-terminal residue" evidence="9">
    <location>
        <position position="837"/>
    </location>
</feature>
<evidence type="ECO:0000259" key="8">
    <source>
        <dbReference type="PROSITE" id="PS51845"/>
    </source>
</evidence>
<feature type="region of interest" description="Disordered" evidence="6">
    <location>
        <begin position="811"/>
        <end position="837"/>
    </location>
</feature>
<dbReference type="EMBL" id="BRYB01004304">
    <property type="protein sequence ID" value="GMI28856.1"/>
    <property type="molecule type" value="Genomic_DNA"/>
</dbReference>
<sequence>MAVFPALLSHRALLPNLKVAQSSLGKWVPTVGWTTFLAGNVVDVTRASIERELDRSNDIALFPGGAREMIECEPESASIRLVKHSGFLRLARARGTRVVPTFWFGMNDSHVSWIPTWDAWMYKRTGASIPFWVPAADRGIVGVFGHDIDTSEFASDADLARYYFEAVEDLFNHYKKEVGGEHYAGRKIVWVEPHSKQPQQERGAKPRGTTGHNITTGVSLIFWLAVACGWVFAGGTWWSFSTWEAYASGGAQLPFLHVHLTACLVWASLSGVLTVVPFRSIPRLHRKLGTLAATAIVPMTWSGISLSATSVAEHPWSINKAFHAFCNFQISFLTIYLATYGISSVARWNKRTEHVLLGVSLVPRFSATFFRWLGLAYWSNDTSFSLACLAQLLWQLGQIVSSRRNATRTKTKTVAAGKKTWNVKKLIMHSNKLSAALSLLSLAVTSTGFFSSNTGRAAGVSLLATVALAYADCRRDFAYDSIIQEARKELDQLKTLSQAPAPESASRTTVPAHKAYHGELQHWYFDVFRKNDLQLQTLVMDVFDDMNLLSKYKISTDKLRRFTEEVAGSYCIDAPYHNKYHAYDVLHVSYLLVTTCGAGEYLAELDTLSLFAAAFAHDAGHDGYNNAHHEATMSSLAVTYNSISAQENHSAALLFRTTNKDECDIFQHMQKEERATVRARIVKLILNTDAMKHFELMGRFDDALETKTLTKGLLSSMLLHIADVSNPVRPFSVSRRWAEAVQEEFFRQGDKEKALGLECTTYMDRDAADLPGMQLAFIDAFVGPAFRSVADFLPSIHDYCLERLASNRAEWKKRGEEEERVGGGGKGGEQGRNSRIS</sequence>
<feature type="compositionally biased region" description="Basic and acidic residues" evidence="6">
    <location>
        <begin position="811"/>
        <end position="821"/>
    </location>
</feature>
<dbReference type="SUPFAM" id="SSF109604">
    <property type="entry name" value="HD-domain/PDEase-like"/>
    <property type="match status" value="1"/>
</dbReference>
<dbReference type="CDD" id="cd00077">
    <property type="entry name" value="HDc"/>
    <property type="match status" value="1"/>
</dbReference>
<feature type="transmembrane region" description="Helical" evidence="7">
    <location>
        <begin position="321"/>
        <end position="343"/>
    </location>
</feature>
<feature type="transmembrane region" description="Helical" evidence="7">
    <location>
        <begin position="288"/>
        <end position="309"/>
    </location>
</feature>
<evidence type="ECO:0000256" key="1">
    <source>
        <dbReference type="ARBA" id="ARBA00005420"/>
    </source>
</evidence>
<dbReference type="Gene3D" id="1.10.1300.10">
    <property type="entry name" value="3'5'-cyclic nucleotide phosphodiesterase, catalytic domain"/>
    <property type="match status" value="1"/>
</dbReference>
<feature type="transmembrane region" description="Helical" evidence="7">
    <location>
        <begin position="214"/>
        <end position="233"/>
    </location>
</feature>
<dbReference type="Pfam" id="PF00233">
    <property type="entry name" value="PDEase_I"/>
    <property type="match status" value="1"/>
</dbReference>
<gene>
    <name evidence="9" type="ORF">TeGR_g3547</name>
</gene>
<reference evidence="9 10" key="1">
    <citation type="journal article" date="2023" name="Commun. Biol.">
        <title>Genome analysis of Parmales, the sister group of diatoms, reveals the evolutionary specialization of diatoms from phago-mixotrophs to photoautotrophs.</title>
        <authorList>
            <person name="Ban H."/>
            <person name="Sato S."/>
            <person name="Yoshikawa S."/>
            <person name="Yamada K."/>
            <person name="Nakamura Y."/>
            <person name="Ichinomiya M."/>
            <person name="Sato N."/>
            <person name="Blanc-Mathieu R."/>
            <person name="Endo H."/>
            <person name="Kuwata A."/>
            <person name="Ogata H."/>
        </authorList>
    </citation>
    <scope>NUCLEOTIDE SEQUENCE [LARGE SCALE GENOMIC DNA]</scope>
</reference>
<comment type="caution">
    <text evidence="9">The sequence shown here is derived from an EMBL/GenBank/DDBJ whole genome shotgun (WGS) entry which is preliminary data.</text>
</comment>
<evidence type="ECO:0000256" key="5">
    <source>
        <dbReference type="ARBA" id="ARBA00023315"/>
    </source>
</evidence>
<dbReference type="SMART" id="SM00471">
    <property type="entry name" value="HDc"/>
    <property type="match status" value="1"/>
</dbReference>
<evidence type="ECO:0000313" key="9">
    <source>
        <dbReference type="EMBL" id="GMI28856.1"/>
    </source>
</evidence>
<evidence type="ECO:0000256" key="3">
    <source>
        <dbReference type="ARBA" id="ARBA00022723"/>
    </source>
</evidence>
<evidence type="ECO:0000256" key="7">
    <source>
        <dbReference type="SAM" id="Phobius"/>
    </source>
</evidence>
<keyword evidence="7" id="KW-0812">Transmembrane</keyword>
<keyword evidence="7" id="KW-1133">Transmembrane helix</keyword>
<dbReference type="PANTHER" id="PTHR11347">
    <property type="entry name" value="CYCLIC NUCLEOTIDE PHOSPHODIESTERASE"/>
    <property type="match status" value="1"/>
</dbReference>
<dbReference type="InterPro" id="IPR007130">
    <property type="entry name" value="DAGAT"/>
</dbReference>
<feature type="domain" description="PDEase" evidence="8">
    <location>
        <begin position="497"/>
        <end position="818"/>
    </location>
</feature>
<keyword evidence="5" id="KW-0012">Acyltransferase</keyword>
<dbReference type="PROSITE" id="PS51845">
    <property type="entry name" value="PDEASE_I_2"/>
    <property type="match status" value="1"/>
</dbReference>
<keyword evidence="4" id="KW-0378">Hydrolase</keyword>
<keyword evidence="10" id="KW-1185">Reference proteome</keyword>
<dbReference type="Pfam" id="PF03982">
    <property type="entry name" value="DAGAT"/>
    <property type="match status" value="1"/>
</dbReference>
<comment type="similarity">
    <text evidence="1">Belongs to the diacylglycerol acyltransferase family.</text>
</comment>
<evidence type="ECO:0000313" key="10">
    <source>
        <dbReference type="Proteomes" id="UP001165060"/>
    </source>
</evidence>
<dbReference type="InterPro" id="IPR023088">
    <property type="entry name" value="PDEase"/>
</dbReference>
<protein>
    <recommendedName>
        <fullName evidence="8">PDEase domain-containing protein</fullName>
    </recommendedName>
</protein>
<proteinExistence type="inferred from homology"/>
<accession>A0ABQ6MLY9</accession>
<organism evidence="9 10">
    <name type="scientific">Tetraparma gracilis</name>
    <dbReference type="NCBI Taxonomy" id="2962635"/>
    <lineage>
        <taxon>Eukaryota</taxon>
        <taxon>Sar</taxon>
        <taxon>Stramenopiles</taxon>
        <taxon>Ochrophyta</taxon>
        <taxon>Bolidophyceae</taxon>
        <taxon>Parmales</taxon>
        <taxon>Triparmaceae</taxon>
        <taxon>Tetraparma</taxon>
    </lineage>
</organism>
<name>A0ABQ6MLY9_9STRA</name>
<evidence type="ECO:0000256" key="6">
    <source>
        <dbReference type="SAM" id="MobiDB-lite"/>
    </source>
</evidence>
<dbReference type="Proteomes" id="UP001165060">
    <property type="component" value="Unassembled WGS sequence"/>
</dbReference>
<keyword evidence="7" id="KW-0472">Membrane</keyword>
<dbReference type="InterPro" id="IPR036971">
    <property type="entry name" value="PDEase_catalytic_dom_sf"/>
</dbReference>
<evidence type="ECO:0000256" key="4">
    <source>
        <dbReference type="ARBA" id="ARBA00022801"/>
    </source>
</evidence>
<dbReference type="InterPro" id="IPR002073">
    <property type="entry name" value="PDEase_catalytic_dom"/>
</dbReference>
<feature type="transmembrane region" description="Helical" evidence="7">
    <location>
        <begin position="253"/>
        <end position="276"/>
    </location>
</feature>
<dbReference type="PRINTS" id="PR00387">
    <property type="entry name" value="PDIESTERASE1"/>
</dbReference>
<keyword evidence="2" id="KW-0808">Transferase</keyword>